<dbReference type="GO" id="GO:0003921">
    <property type="term" value="F:GMP synthase activity"/>
    <property type="evidence" value="ECO:0007669"/>
    <property type="project" value="TreeGrafter"/>
</dbReference>
<protein>
    <recommendedName>
        <fullName evidence="6">Glutamine amidotransferase domain-containing protein</fullName>
    </recommendedName>
</protein>
<dbReference type="SUPFAM" id="SSF52317">
    <property type="entry name" value="Class I glutamine amidotransferase-like"/>
    <property type="match status" value="1"/>
</dbReference>
<reference evidence="7" key="1">
    <citation type="journal article" date="2020" name="mSystems">
        <title>Genome- and Community-Level Interaction Insights into Carbon Utilization and Element Cycling Functions of Hydrothermarchaeota in Hydrothermal Sediment.</title>
        <authorList>
            <person name="Zhou Z."/>
            <person name="Liu Y."/>
            <person name="Xu W."/>
            <person name="Pan J."/>
            <person name="Luo Z.H."/>
            <person name="Li M."/>
        </authorList>
    </citation>
    <scope>NUCLEOTIDE SEQUENCE [LARGE SCALE GENOMIC DNA]</scope>
    <source>
        <strain evidence="7">HyVt-102</strain>
    </source>
</reference>
<dbReference type="PROSITE" id="PS51273">
    <property type="entry name" value="GATASE_TYPE_1"/>
    <property type="match status" value="1"/>
</dbReference>
<accession>A0A7C0ZEI5</accession>
<proteinExistence type="predicted"/>
<dbReference type="PANTHER" id="PTHR11922:SF2">
    <property type="entry name" value="GMP SYNTHASE [GLUTAMINE-HYDROLYZING]"/>
    <property type="match status" value="1"/>
</dbReference>
<evidence type="ECO:0000256" key="1">
    <source>
        <dbReference type="ARBA" id="ARBA00022598"/>
    </source>
</evidence>
<dbReference type="GO" id="GO:0005829">
    <property type="term" value="C:cytosol"/>
    <property type="evidence" value="ECO:0007669"/>
    <property type="project" value="TreeGrafter"/>
</dbReference>
<keyword evidence="5" id="KW-0067">ATP-binding</keyword>
<organism evidence="7">
    <name type="scientific">candidate division WOR-3 bacterium</name>
    <dbReference type="NCBI Taxonomy" id="2052148"/>
    <lineage>
        <taxon>Bacteria</taxon>
        <taxon>Bacteria division WOR-3</taxon>
    </lineage>
</organism>
<dbReference type="GO" id="GO:0005524">
    <property type="term" value="F:ATP binding"/>
    <property type="evidence" value="ECO:0007669"/>
    <property type="project" value="UniProtKB-KW"/>
</dbReference>
<name>A0A7C0ZEI5_UNCW3</name>
<dbReference type="Pfam" id="PF00117">
    <property type="entry name" value="GATase"/>
    <property type="match status" value="1"/>
</dbReference>
<keyword evidence="1" id="KW-0436">Ligase</keyword>
<dbReference type="AlphaFoldDB" id="A0A7C0ZEI5"/>
<dbReference type="InterPro" id="IPR029062">
    <property type="entry name" value="Class_I_gatase-like"/>
</dbReference>
<dbReference type="PANTHER" id="PTHR11922">
    <property type="entry name" value="GMP SYNTHASE-RELATED"/>
    <property type="match status" value="1"/>
</dbReference>
<gene>
    <name evidence="7" type="ORF">ENF18_02780</name>
</gene>
<evidence type="ECO:0000313" key="7">
    <source>
        <dbReference type="EMBL" id="HDI82702.1"/>
    </source>
</evidence>
<feature type="domain" description="Glutamine amidotransferase" evidence="6">
    <location>
        <begin position="54"/>
        <end position="174"/>
    </location>
</feature>
<comment type="caution">
    <text evidence="7">The sequence shown here is derived from an EMBL/GenBank/DDBJ whole genome shotgun (WGS) entry which is preliminary data.</text>
</comment>
<dbReference type="Proteomes" id="UP000885847">
    <property type="component" value="Unassembled WGS sequence"/>
</dbReference>
<dbReference type="Gene3D" id="3.40.50.880">
    <property type="match status" value="1"/>
</dbReference>
<keyword evidence="2" id="KW-0547">Nucleotide-binding</keyword>
<evidence type="ECO:0000256" key="5">
    <source>
        <dbReference type="ARBA" id="ARBA00022840"/>
    </source>
</evidence>
<dbReference type="EMBL" id="DQWE01000129">
    <property type="protein sequence ID" value="HDI82702.1"/>
    <property type="molecule type" value="Genomic_DNA"/>
</dbReference>
<keyword evidence="3" id="KW-0332">GMP biosynthesis</keyword>
<dbReference type="InterPro" id="IPR017926">
    <property type="entry name" value="GATASE"/>
</dbReference>
<evidence type="ECO:0000259" key="6">
    <source>
        <dbReference type="Pfam" id="PF00117"/>
    </source>
</evidence>
<keyword evidence="4" id="KW-0658">Purine biosynthesis</keyword>
<sequence length="182" mass="20450">MIQLINAYKKKEKIAQLKSFLERVAPVRVTPFRIVEAVSCAVISGSERIITEEGILPSAEDFLLKVKVPVIGICYGMQLISCVFGAQIESGDNIKGLRKVKIIRENLLTTGLPREVMLPESHRERIISVSDKLEIFAVSKAGIELVKVKGRDIYGTQFHFERSKKYGYIVLKNFLRIAGEDV</sequence>
<evidence type="ECO:0000256" key="2">
    <source>
        <dbReference type="ARBA" id="ARBA00022741"/>
    </source>
</evidence>
<evidence type="ECO:0000256" key="3">
    <source>
        <dbReference type="ARBA" id="ARBA00022749"/>
    </source>
</evidence>
<evidence type="ECO:0000256" key="4">
    <source>
        <dbReference type="ARBA" id="ARBA00022755"/>
    </source>
</evidence>